<organism evidence="2 3">
    <name type="scientific">Nephila pilipes</name>
    <name type="common">Giant wood spider</name>
    <name type="synonym">Nephila maculata</name>
    <dbReference type="NCBI Taxonomy" id="299642"/>
    <lineage>
        <taxon>Eukaryota</taxon>
        <taxon>Metazoa</taxon>
        <taxon>Ecdysozoa</taxon>
        <taxon>Arthropoda</taxon>
        <taxon>Chelicerata</taxon>
        <taxon>Arachnida</taxon>
        <taxon>Araneae</taxon>
        <taxon>Araneomorphae</taxon>
        <taxon>Entelegynae</taxon>
        <taxon>Araneoidea</taxon>
        <taxon>Nephilidae</taxon>
        <taxon>Nephila</taxon>
    </lineage>
</organism>
<sequence length="101" mass="11726">MKSNSGKILIRFSNVALLTLLLVSTRAGRGKKQHVTLPAALVYTLSRPAGSRHCTPRGWHLVHCRLRFAYLKHYDHYLLRLRTRERLLAQKVSSCLIFRTW</sequence>
<comment type="caution">
    <text evidence="2">The sequence shown here is derived from an EMBL/GenBank/DDBJ whole genome shotgun (WGS) entry which is preliminary data.</text>
</comment>
<evidence type="ECO:0000313" key="2">
    <source>
        <dbReference type="EMBL" id="GFS68327.1"/>
    </source>
</evidence>
<evidence type="ECO:0000256" key="1">
    <source>
        <dbReference type="SAM" id="SignalP"/>
    </source>
</evidence>
<dbReference type="Proteomes" id="UP000887013">
    <property type="component" value="Unassembled WGS sequence"/>
</dbReference>
<name>A0A8X6MMQ6_NEPPI</name>
<keyword evidence="3" id="KW-1185">Reference proteome</keyword>
<proteinExistence type="predicted"/>
<keyword evidence="1" id="KW-0732">Signal</keyword>
<gene>
    <name evidence="2" type="ORF">NPIL_259781</name>
</gene>
<evidence type="ECO:0008006" key="4">
    <source>
        <dbReference type="Google" id="ProtNLM"/>
    </source>
</evidence>
<feature type="signal peptide" evidence="1">
    <location>
        <begin position="1"/>
        <end position="30"/>
    </location>
</feature>
<protein>
    <recommendedName>
        <fullName evidence="4">Secreted protein</fullName>
    </recommendedName>
</protein>
<evidence type="ECO:0000313" key="3">
    <source>
        <dbReference type="Proteomes" id="UP000887013"/>
    </source>
</evidence>
<reference evidence="2" key="1">
    <citation type="submission" date="2020-08" db="EMBL/GenBank/DDBJ databases">
        <title>Multicomponent nature underlies the extraordinary mechanical properties of spider dragline silk.</title>
        <authorList>
            <person name="Kono N."/>
            <person name="Nakamura H."/>
            <person name="Mori M."/>
            <person name="Yoshida Y."/>
            <person name="Ohtoshi R."/>
            <person name="Malay A.D."/>
            <person name="Moran D.A.P."/>
            <person name="Tomita M."/>
            <person name="Numata K."/>
            <person name="Arakawa K."/>
        </authorList>
    </citation>
    <scope>NUCLEOTIDE SEQUENCE</scope>
</reference>
<accession>A0A8X6MMQ6</accession>
<feature type="chain" id="PRO_5036450216" description="Secreted protein" evidence="1">
    <location>
        <begin position="31"/>
        <end position="101"/>
    </location>
</feature>
<dbReference type="AlphaFoldDB" id="A0A8X6MMQ6"/>
<dbReference type="EMBL" id="BMAW01095015">
    <property type="protein sequence ID" value="GFS68327.1"/>
    <property type="molecule type" value="Genomic_DNA"/>
</dbReference>